<dbReference type="RefSeq" id="WP_083950848.1">
    <property type="nucleotide sequence ID" value="NZ_BSRZ01000010.1"/>
</dbReference>
<dbReference type="InterPro" id="IPR021385">
    <property type="entry name" value="DUF3017"/>
</dbReference>
<evidence type="ECO:0000313" key="2">
    <source>
        <dbReference type="EMBL" id="GLW65741.1"/>
    </source>
</evidence>
<sequence>MSAELSRRRRRAPGATGARGNRLSRLPYLLVLCGVAGGLVLCSMAYFRKGSMLIAAALLFGALARALLPESQLGLLAVRSRSLDCWTLVVLGELTAFAALSIPPMNKAGLAVAAAFGVLVGLAGLVRVVRYLFVERRGAHRRGADDSGGVPVHPM</sequence>
<dbReference type="AlphaFoldDB" id="A0A9W6PYZ3"/>
<proteinExistence type="predicted"/>
<feature type="transmembrane region" description="Helical" evidence="1">
    <location>
        <begin position="108"/>
        <end position="133"/>
    </location>
</feature>
<feature type="transmembrane region" description="Helical" evidence="1">
    <location>
        <begin position="83"/>
        <end position="102"/>
    </location>
</feature>
<keyword evidence="1" id="KW-0812">Transmembrane</keyword>
<evidence type="ECO:0008006" key="4">
    <source>
        <dbReference type="Google" id="ProtNLM"/>
    </source>
</evidence>
<feature type="transmembrane region" description="Helical" evidence="1">
    <location>
        <begin position="28"/>
        <end position="47"/>
    </location>
</feature>
<accession>A0A9W6PYZ3</accession>
<dbReference type="Pfam" id="PF11222">
    <property type="entry name" value="DUF3017"/>
    <property type="match status" value="1"/>
</dbReference>
<dbReference type="EMBL" id="BSRZ01000010">
    <property type="protein sequence ID" value="GLW65741.1"/>
    <property type="molecule type" value="Genomic_DNA"/>
</dbReference>
<keyword evidence="1" id="KW-0472">Membrane</keyword>
<keyword evidence="3" id="KW-1185">Reference proteome</keyword>
<evidence type="ECO:0000313" key="3">
    <source>
        <dbReference type="Proteomes" id="UP001165124"/>
    </source>
</evidence>
<feature type="transmembrane region" description="Helical" evidence="1">
    <location>
        <begin position="53"/>
        <end position="71"/>
    </location>
</feature>
<evidence type="ECO:0000256" key="1">
    <source>
        <dbReference type="SAM" id="Phobius"/>
    </source>
</evidence>
<protein>
    <recommendedName>
        <fullName evidence="4">DUF3017 domain-containing protein</fullName>
    </recommendedName>
</protein>
<reference evidence="2" key="1">
    <citation type="submission" date="2023-02" db="EMBL/GenBank/DDBJ databases">
        <title>Actinomadura rubrobrunea NBRC 14622.</title>
        <authorList>
            <person name="Ichikawa N."/>
            <person name="Sato H."/>
            <person name="Tonouchi N."/>
        </authorList>
    </citation>
    <scope>NUCLEOTIDE SEQUENCE</scope>
    <source>
        <strain evidence="2">NBRC 14622</strain>
    </source>
</reference>
<name>A0A9W6PYZ3_9ACTN</name>
<organism evidence="2 3">
    <name type="scientific">Actinomadura rubrobrunea</name>
    <dbReference type="NCBI Taxonomy" id="115335"/>
    <lineage>
        <taxon>Bacteria</taxon>
        <taxon>Bacillati</taxon>
        <taxon>Actinomycetota</taxon>
        <taxon>Actinomycetes</taxon>
        <taxon>Streptosporangiales</taxon>
        <taxon>Thermomonosporaceae</taxon>
        <taxon>Actinomadura</taxon>
    </lineage>
</organism>
<gene>
    <name evidence="2" type="ORF">Arub01_39850</name>
</gene>
<comment type="caution">
    <text evidence="2">The sequence shown here is derived from an EMBL/GenBank/DDBJ whole genome shotgun (WGS) entry which is preliminary data.</text>
</comment>
<keyword evidence="1" id="KW-1133">Transmembrane helix</keyword>
<dbReference type="Proteomes" id="UP001165124">
    <property type="component" value="Unassembled WGS sequence"/>
</dbReference>